<evidence type="ECO:0000256" key="1">
    <source>
        <dbReference type="ARBA" id="ARBA00023125"/>
    </source>
</evidence>
<dbReference type="SUPFAM" id="SSF50249">
    <property type="entry name" value="Nucleic acid-binding proteins"/>
    <property type="match status" value="1"/>
</dbReference>
<dbReference type="GO" id="GO:0006260">
    <property type="term" value="P:DNA replication"/>
    <property type="evidence" value="ECO:0007669"/>
    <property type="project" value="InterPro"/>
</dbReference>
<comment type="subunit">
    <text evidence="2">Homotetramer.</text>
</comment>
<evidence type="ECO:0000256" key="3">
    <source>
        <dbReference type="RuleBase" id="RU000524"/>
    </source>
</evidence>
<dbReference type="NCBIfam" id="TIGR00621">
    <property type="entry name" value="ssb"/>
    <property type="match status" value="1"/>
</dbReference>
<evidence type="ECO:0000313" key="6">
    <source>
        <dbReference type="Proteomes" id="UP000295198"/>
    </source>
</evidence>
<proteinExistence type="inferred from homology"/>
<dbReference type="Pfam" id="PF00436">
    <property type="entry name" value="SSB"/>
    <property type="match status" value="1"/>
</dbReference>
<dbReference type="Proteomes" id="UP000295198">
    <property type="component" value="Unassembled WGS sequence"/>
</dbReference>
<feature type="region of interest" description="Disordered" evidence="4">
    <location>
        <begin position="114"/>
        <end position="168"/>
    </location>
</feature>
<evidence type="ECO:0000256" key="4">
    <source>
        <dbReference type="SAM" id="MobiDB-lite"/>
    </source>
</evidence>
<dbReference type="Gene3D" id="2.40.50.140">
    <property type="entry name" value="Nucleic acid-binding proteins"/>
    <property type="match status" value="1"/>
</dbReference>
<dbReference type="PROSITE" id="PS50935">
    <property type="entry name" value="SSB"/>
    <property type="match status" value="1"/>
</dbReference>
<dbReference type="EMBL" id="SDKM01000001">
    <property type="protein sequence ID" value="RYP89008.1"/>
    <property type="molecule type" value="Genomic_DNA"/>
</dbReference>
<dbReference type="RefSeq" id="WP_134713084.1">
    <property type="nucleotide sequence ID" value="NZ_SDKM01000001.1"/>
</dbReference>
<dbReference type="InterPro" id="IPR012340">
    <property type="entry name" value="NA-bd_OB-fold"/>
</dbReference>
<sequence length="168" mass="18218">MNETFVTVQGWLGNDVELRQAGEAPVATFRVASTPRYWSRRDRAWTDGDTTWFTVNAWRALGEHCASSLRRADPVVVHGRLTSQVWKDQDGHERVTLVIEAVSVGHDLSRGTSAFTKQVRPAEPDDAELREHNAALGNAGPQVSSIDGEAVAREEGAAPDPATDGTAA</sequence>
<dbReference type="InterPro" id="IPR011344">
    <property type="entry name" value="ssDNA-bd"/>
</dbReference>
<dbReference type="GO" id="GO:0003697">
    <property type="term" value="F:single-stranded DNA binding"/>
    <property type="evidence" value="ECO:0007669"/>
    <property type="project" value="UniProtKB-UniRule"/>
</dbReference>
<accession>A0A4Q4ZLS1</accession>
<protein>
    <recommendedName>
        <fullName evidence="2 3">Single-stranded DNA-binding protein</fullName>
        <shortName evidence="2">SSB</shortName>
    </recommendedName>
</protein>
<dbReference type="AlphaFoldDB" id="A0A4Q4ZLS1"/>
<dbReference type="OrthoDB" id="4427276at2"/>
<keyword evidence="6" id="KW-1185">Reference proteome</keyword>
<feature type="compositionally biased region" description="Basic and acidic residues" evidence="4">
    <location>
        <begin position="120"/>
        <end position="133"/>
    </location>
</feature>
<dbReference type="HAMAP" id="MF_00984">
    <property type="entry name" value="SSB"/>
    <property type="match status" value="1"/>
</dbReference>
<dbReference type="CDD" id="cd04496">
    <property type="entry name" value="SSB_OBF"/>
    <property type="match status" value="1"/>
</dbReference>
<dbReference type="InterPro" id="IPR000424">
    <property type="entry name" value="Primosome_PriB/ssb"/>
</dbReference>
<reference evidence="5 6" key="1">
    <citation type="submission" date="2019-01" db="EMBL/GenBank/DDBJ databases">
        <title>Nocardioides guangzhouensis sp. nov., an actinobacterium isolated from soil.</title>
        <authorList>
            <person name="Fu Y."/>
            <person name="Cai Y."/>
            <person name="Lin Z."/>
            <person name="Chen P."/>
        </authorList>
    </citation>
    <scope>NUCLEOTIDE SEQUENCE [LARGE SCALE GENOMIC DNA]</scope>
    <source>
        <strain evidence="5 6">130</strain>
    </source>
</reference>
<evidence type="ECO:0000256" key="2">
    <source>
        <dbReference type="HAMAP-Rule" id="MF_00984"/>
    </source>
</evidence>
<comment type="caution">
    <text evidence="5">The sequence shown here is derived from an EMBL/GenBank/DDBJ whole genome shotgun (WGS) entry which is preliminary data.</text>
</comment>
<feature type="compositionally biased region" description="Low complexity" evidence="4">
    <location>
        <begin position="158"/>
        <end position="168"/>
    </location>
</feature>
<keyword evidence="1 2" id="KW-0238">DNA-binding</keyword>
<gene>
    <name evidence="5" type="ORF">EKO23_00830</name>
</gene>
<comment type="caution">
    <text evidence="2">Lacks conserved residue(s) required for the propagation of feature annotation.</text>
</comment>
<organism evidence="5 6">
    <name type="scientific">Nocardioides guangzhouensis</name>
    <dbReference type="NCBI Taxonomy" id="2497878"/>
    <lineage>
        <taxon>Bacteria</taxon>
        <taxon>Bacillati</taxon>
        <taxon>Actinomycetota</taxon>
        <taxon>Actinomycetes</taxon>
        <taxon>Propionibacteriales</taxon>
        <taxon>Nocardioidaceae</taxon>
        <taxon>Nocardioides</taxon>
    </lineage>
</organism>
<name>A0A4Q4ZLS1_9ACTN</name>
<evidence type="ECO:0000313" key="5">
    <source>
        <dbReference type="EMBL" id="RYP89008.1"/>
    </source>
</evidence>